<feature type="region of interest" description="Disordered" evidence="1">
    <location>
        <begin position="1"/>
        <end position="140"/>
    </location>
</feature>
<evidence type="ECO:0000313" key="3">
    <source>
        <dbReference type="Proteomes" id="UP001151699"/>
    </source>
</evidence>
<feature type="compositionally biased region" description="Polar residues" evidence="1">
    <location>
        <begin position="37"/>
        <end position="46"/>
    </location>
</feature>
<keyword evidence="3" id="KW-1185">Reference proteome</keyword>
<dbReference type="AlphaFoldDB" id="A0A9Q0RU02"/>
<organism evidence="2 3">
    <name type="scientific">Pseudolycoriella hygida</name>
    <dbReference type="NCBI Taxonomy" id="35572"/>
    <lineage>
        <taxon>Eukaryota</taxon>
        <taxon>Metazoa</taxon>
        <taxon>Ecdysozoa</taxon>
        <taxon>Arthropoda</taxon>
        <taxon>Hexapoda</taxon>
        <taxon>Insecta</taxon>
        <taxon>Pterygota</taxon>
        <taxon>Neoptera</taxon>
        <taxon>Endopterygota</taxon>
        <taxon>Diptera</taxon>
        <taxon>Nematocera</taxon>
        <taxon>Sciaroidea</taxon>
        <taxon>Sciaridae</taxon>
        <taxon>Pseudolycoriella</taxon>
    </lineage>
</organism>
<protein>
    <submittedName>
        <fullName evidence="2">Uncharacterized protein</fullName>
    </submittedName>
</protein>
<name>A0A9Q0RU02_9DIPT</name>
<reference evidence="2" key="1">
    <citation type="submission" date="2022-07" db="EMBL/GenBank/DDBJ databases">
        <authorList>
            <person name="Trinca V."/>
            <person name="Uliana J.V.C."/>
            <person name="Torres T.T."/>
            <person name="Ward R.J."/>
            <person name="Monesi N."/>
        </authorList>
    </citation>
    <scope>NUCLEOTIDE SEQUENCE</scope>
    <source>
        <strain evidence="2">HSMRA1968</strain>
        <tissue evidence="2">Whole embryos</tissue>
    </source>
</reference>
<feature type="non-terminal residue" evidence="2">
    <location>
        <position position="140"/>
    </location>
</feature>
<sequence length="140" mass="15288">VGDFGKKGWSSLSGSNVSSPQGGYGSGQSGDSPIDGYQSSRNSNAYDATPSRNDDFSWDNNKYNSYQASSATEQDNWNGFESKTSEKRKEYKSDNSANRKSVQSVASPDFNSFDVKASKPRTVAGKTKKIEDDAWDLLNN</sequence>
<proteinExistence type="predicted"/>
<dbReference type="Proteomes" id="UP001151699">
    <property type="component" value="Unassembled WGS sequence"/>
</dbReference>
<feature type="compositionally biased region" description="Low complexity" evidence="1">
    <location>
        <begin position="10"/>
        <end position="21"/>
    </location>
</feature>
<feature type="compositionally biased region" description="Basic and acidic residues" evidence="1">
    <location>
        <begin position="83"/>
        <end position="93"/>
    </location>
</feature>
<comment type="caution">
    <text evidence="2">The sequence shown here is derived from an EMBL/GenBank/DDBJ whole genome shotgun (WGS) entry which is preliminary data.</text>
</comment>
<gene>
    <name evidence="2" type="ORF">Bhyg_17452</name>
</gene>
<evidence type="ECO:0000256" key="1">
    <source>
        <dbReference type="SAM" id="MobiDB-lite"/>
    </source>
</evidence>
<accession>A0A9Q0RU02</accession>
<feature type="compositionally biased region" description="Polar residues" evidence="1">
    <location>
        <begin position="94"/>
        <end position="110"/>
    </location>
</feature>
<dbReference type="EMBL" id="WJQU01003881">
    <property type="protein sequence ID" value="KAJ6621427.1"/>
    <property type="molecule type" value="Genomic_DNA"/>
</dbReference>
<evidence type="ECO:0000313" key="2">
    <source>
        <dbReference type="EMBL" id="KAJ6621427.1"/>
    </source>
</evidence>
<feature type="compositionally biased region" description="Polar residues" evidence="1">
    <location>
        <begin position="58"/>
        <end position="82"/>
    </location>
</feature>